<evidence type="ECO:0000256" key="1">
    <source>
        <dbReference type="SAM" id="MobiDB-lite"/>
    </source>
</evidence>
<gene>
    <name evidence="2" type="ORF">C8D77_11390</name>
</gene>
<proteinExistence type="predicted"/>
<name>A0A8E2W811_RHILI</name>
<dbReference type="Proteomes" id="UP000245631">
    <property type="component" value="Unassembled WGS sequence"/>
</dbReference>
<protein>
    <submittedName>
        <fullName evidence="2">Uncharacterized protein</fullName>
    </submittedName>
</protein>
<evidence type="ECO:0000313" key="2">
    <source>
        <dbReference type="EMBL" id="PWJ88001.1"/>
    </source>
</evidence>
<reference evidence="2 3" key="1">
    <citation type="submission" date="2018-05" db="EMBL/GenBank/DDBJ databases">
        <title>Genomic Encyclopedia of Type Strains, Phase IV (KMG-IV): sequencing the most valuable type-strain genomes for metagenomic binning, comparative biology and taxonomic classification.</title>
        <authorList>
            <person name="Goeker M."/>
        </authorList>
    </citation>
    <scope>NUCLEOTIDE SEQUENCE [LARGE SCALE GENOMIC DNA]</scope>
    <source>
        <strain evidence="2 3">DSM 2626</strain>
    </source>
</reference>
<evidence type="ECO:0000313" key="3">
    <source>
        <dbReference type="Proteomes" id="UP000245631"/>
    </source>
</evidence>
<dbReference type="EMBL" id="QGGH01000013">
    <property type="protein sequence ID" value="PWJ88001.1"/>
    <property type="molecule type" value="Genomic_DNA"/>
</dbReference>
<sequence length="232" mass="25043">MPKLAFHTIEWRSSGFSKHFRVPDGATSARAGSYPERLQPSGSTAGWRKRRRCEYLMTIVRDEMPSPSSQSQAGIWTSRTTCASARPIRGLCLKNCALSRGRVGTMNCGPGEFHSAHMRLSGHDGQASNGLPSMPNRRKENGDVRPPETPKPVEPHNSGLVNAGATATRCQLRIYLPWAAPSPPSSTGLSSSANLPVNSLSCQTQPPSIPTPCLQVVTSFGVTGVRQPWPNL</sequence>
<feature type="compositionally biased region" description="Basic and acidic residues" evidence="1">
    <location>
        <begin position="137"/>
        <end position="154"/>
    </location>
</feature>
<comment type="caution">
    <text evidence="2">The sequence shown here is derived from an EMBL/GenBank/DDBJ whole genome shotgun (WGS) entry which is preliminary data.</text>
</comment>
<dbReference type="AlphaFoldDB" id="A0A8E2W811"/>
<organism evidence="2 3">
    <name type="scientific">Rhizobium loti</name>
    <name type="common">Mesorhizobium loti</name>
    <dbReference type="NCBI Taxonomy" id="381"/>
    <lineage>
        <taxon>Bacteria</taxon>
        <taxon>Pseudomonadati</taxon>
        <taxon>Pseudomonadota</taxon>
        <taxon>Alphaproteobacteria</taxon>
        <taxon>Hyphomicrobiales</taxon>
        <taxon>Phyllobacteriaceae</taxon>
        <taxon>Mesorhizobium</taxon>
    </lineage>
</organism>
<feature type="region of interest" description="Disordered" evidence="1">
    <location>
        <begin position="119"/>
        <end position="162"/>
    </location>
</feature>
<accession>A0A8E2W811</accession>